<dbReference type="InterPro" id="IPR013382">
    <property type="entry name" value="CRISPR-assoc_prot_Cse2"/>
</dbReference>
<dbReference type="Pfam" id="PF09485">
    <property type="entry name" value="CRISPR_Cse2"/>
    <property type="match status" value="1"/>
</dbReference>
<evidence type="ECO:0000313" key="1">
    <source>
        <dbReference type="EMBL" id="MBI5248092.1"/>
    </source>
</evidence>
<proteinExistence type="predicted"/>
<dbReference type="InterPro" id="IPR038287">
    <property type="entry name" value="Cse2_sf"/>
</dbReference>
<dbReference type="Proteomes" id="UP000807825">
    <property type="component" value="Unassembled WGS sequence"/>
</dbReference>
<gene>
    <name evidence="1" type="ORF">HY912_01235</name>
</gene>
<organism evidence="1 2">
    <name type="scientific">Desulfomonile tiedjei</name>
    <dbReference type="NCBI Taxonomy" id="2358"/>
    <lineage>
        <taxon>Bacteria</taxon>
        <taxon>Pseudomonadati</taxon>
        <taxon>Thermodesulfobacteriota</taxon>
        <taxon>Desulfomonilia</taxon>
        <taxon>Desulfomonilales</taxon>
        <taxon>Desulfomonilaceae</taxon>
        <taxon>Desulfomonile</taxon>
    </lineage>
</organism>
<name>A0A9D6V2I1_9BACT</name>
<evidence type="ECO:0000313" key="2">
    <source>
        <dbReference type="Proteomes" id="UP000807825"/>
    </source>
</evidence>
<dbReference type="Gene3D" id="1.10.520.40">
    <property type="entry name" value="CRISPR-associated protein Cse2"/>
    <property type="match status" value="1"/>
</dbReference>
<dbReference type="AlphaFoldDB" id="A0A9D6V2I1"/>
<protein>
    <submittedName>
        <fullName evidence="1">Type I-E CRISPR-associated protein Cse2/CasB</fullName>
    </submittedName>
</protein>
<reference evidence="1" key="1">
    <citation type="submission" date="2020-07" db="EMBL/GenBank/DDBJ databases">
        <title>Huge and variable diversity of episymbiotic CPR bacteria and DPANN archaea in groundwater ecosystems.</title>
        <authorList>
            <person name="He C.Y."/>
            <person name="Keren R."/>
            <person name="Whittaker M."/>
            <person name="Farag I.F."/>
            <person name="Doudna J."/>
            <person name="Cate J.H.D."/>
            <person name="Banfield J.F."/>
        </authorList>
    </citation>
    <scope>NUCLEOTIDE SEQUENCE</scope>
    <source>
        <strain evidence="1">NC_groundwater_1664_Pr3_B-0.1um_52_9</strain>
    </source>
</reference>
<sequence length="186" mass="21535">MSHAAKFIRQLEGLKEGERSQLRRLAGKPLDEALQGFDLLTGLWWPLRRESQAAPRRETSWLLSKLYAAFPLPHVRPEDAGARPTLPRILGRCEPSNKYGRLRFRARFDTLLCTQISALEPHLHWALSTVADAVKRKRCAGLDWAQLLEDLSIWDRGAEHRRRMDVREEWACHYLKVTKKKGELTC</sequence>
<comment type="caution">
    <text evidence="1">The sequence shown here is derived from an EMBL/GenBank/DDBJ whole genome shotgun (WGS) entry which is preliminary data.</text>
</comment>
<accession>A0A9D6V2I1</accession>
<dbReference type="EMBL" id="JACRDE010000040">
    <property type="protein sequence ID" value="MBI5248092.1"/>
    <property type="molecule type" value="Genomic_DNA"/>
</dbReference>